<comment type="caution">
    <text evidence="5">The sequence shown here is derived from an EMBL/GenBank/DDBJ whole genome shotgun (WGS) entry which is preliminary data.</text>
</comment>
<dbReference type="Gene3D" id="1.10.10.10">
    <property type="entry name" value="Winged helix-like DNA-binding domain superfamily/Winged helix DNA-binding domain"/>
    <property type="match status" value="1"/>
</dbReference>
<dbReference type="PROSITE" id="PS52050">
    <property type="entry name" value="WYL"/>
    <property type="match status" value="1"/>
</dbReference>
<keyword evidence="3" id="KW-0804">Transcription</keyword>
<dbReference type="PROSITE" id="PS00894">
    <property type="entry name" value="HTH_DEOR_1"/>
    <property type="match status" value="1"/>
</dbReference>
<dbReference type="RefSeq" id="WP_184782479.1">
    <property type="nucleotide sequence ID" value="NZ_JACHMG010000001.1"/>
</dbReference>
<proteinExistence type="predicted"/>
<dbReference type="InterPro" id="IPR018356">
    <property type="entry name" value="Tscrpt_reg_HTH_DeoR_CS"/>
</dbReference>
<evidence type="ECO:0000256" key="3">
    <source>
        <dbReference type="ARBA" id="ARBA00023163"/>
    </source>
</evidence>
<dbReference type="InterPro" id="IPR051534">
    <property type="entry name" value="CBASS_pafABC_assoc_protein"/>
</dbReference>
<accession>A0A840J2M2</accession>
<feature type="domain" description="HTH deoR-type" evidence="4">
    <location>
        <begin position="2"/>
        <end position="61"/>
    </location>
</feature>
<dbReference type="PANTHER" id="PTHR34580">
    <property type="match status" value="1"/>
</dbReference>
<dbReference type="Proteomes" id="UP000581769">
    <property type="component" value="Unassembled WGS sequence"/>
</dbReference>
<dbReference type="SMART" id="SM00420">
    <property type="entry name" value="HTH_DEOR"/>
    <property type="match status" value="1"/>
</dbReference>
<keyword evidence="6" id="KW-1185">Reference proteome</keyword>
<evidence type="ECO:0000313" key="5">
    <source>
        <dbReference type="EMBL" id="MBB4687672.1"/>
    </source>
</evidence>
<dbReference type="InterPro" id="IPR028349">
    <property type="entry name" value="PafC-like"/>
</dbReference>
<keyword evidence="2 5" id="KW-0238">DNA-binding</keyword>
<dbReference type="EMBL" id="JACHMG010000001">
    <property type="protein sequence ID" value="MBB4687672.1"/>
    <property type="molecule type" value="Genomic_DNA"/>
</dbReference>
<dbReference type="AlphaFoldDB" id="A0A840J2M2"/>
<dbReference type="PANTHER" id="PTHR34580:SF1">
    <property type="entry name" value="PROTEIN PAFC"/>
    <property type="match status" value="1"/>
</dbReference>
<dbReference type="InterPro" id="IPR013196">
    <property type="entry name" value="HTH_11"/>
</dbReference>
<dbReference type="InterPro" id="IPR036388">
    <property type="entry name" value="WH-like_DNA-bd_sf"/>
</dbReference>
<dbReference type="GO" id="GO:0003677">
    <property type="term" value="F:DNA binding"/>
    <property type="evidence" value="ECO:0007669"/>
    <property type="project" value="UniProtKB-KW"/>
</dbReference>
<dbReference type="Pfam" id="PF13280">
    <property type="entry name" value="WYL"/>
    <property type="match status" value="1"/>
</dbReference>
<keyword evidence="1" id="KW-0805">Transcription regulation</keyword>
<reference evidence="5 6" key="1">
    <citation type="submission" date="2020-08" db="EMBL/GenBank/DDBJ databases">
        <title>Sequencing the genomes of 1000 actinobacteria strains.</title>
        <authorList>
            <person name="Klenk H.-P."/>
        </authorList>
    </citation>
    <scope>NUCLEOTIDE SEQUENCE [LARGE SCALE GENOMIC DNA]</scope>
    <source>
        <strain evidence="5 6">DSM 45859</strain>
    </source>
</reference>
<organism evidence="5 6">
    <name type="scientific">Amycolatopsis jiangsuensis</name>
    <dbReference type="NCBI Taxonomy" id="1181879"/>
    <lineage>
        <taxon>Bacteria</taxon>
        <taxon>Bacillati</taxon>
        <taxon>Actinomycetota</taxon>
        <taxon>Actinomycetes</taxon>
        <taxon>Pseudonocardiales</taxon>
        <taxon>Pseudonocardiaceae</taxon>
        <taxon>Amycolatopsis</taxon>
    </lineage>
</organism>
<dbReference type="PIRSF" id="PIRSF016838">
    <property type="entry name" value="PafC"/>
    <property type="match status" value="1"/>
</dbReference>
<protein>
    <submittedName>
        <fullName evidence="5">Putative DNA-binding transcriptional regulator YafY</fullName>
    </submittedName>
</protein>
<dbReference type="InterPro" id="IPR036390">
    <property type="entry name" value="WH_DNA-bd_sf"/>
</dbReference>
<dbReference type="GO" id="GO:0003700">
    <property type="term" value="F:DNA-binding transcription factor activity"/>
    <property type="evidence" value="ECO:0007669"/>
    <property type="project" value="InterPro"/>
</dbReference>
<evidence type="ECO:0000256" key="1">
    <source>
        <dbReference type="ARBA" id="ARBA00023015"/>
    </source>
</evidence>
<name>A0A840J2M2_9PSEU</name>
<evidence type="ECO:0000256" key="2">
    <source>
        <dbReference type="ARBA" id="ARBA00023125"/>
    </source>
</evidence>
<dbReference type="SUPFAM" id="SSF46785">
    <property type="entry name" value="Winged helix' DNA-binding domain"/>
    <property type="match status" value="1"/>
</dbReference>
<dbReference type="InterPro" id="IPR001034">
    <property type="entry name" value="DeoR_HTH"/>
</dbReference>
<dbReference type="InterPro" id="IPR057727">
    <property type="entry name" value="WCX_dom"/>
</dbReference>
<evidence type="ECO:0000313" key="6">
    <source>
        <dbReference type="Proteomes" id="UP000581769"/>
    </source>
</evidence>
<gene>
    <name evidence="5" type="ORF">BJY18_005157</name>
</gene>
<dbReference type="InterPro" id="IPR026881">
    <property type="entry name" value="WYL_dom"/>
</dbReference>
<dbReference type="PROSITE" id="PS51000">
    <property type="entry name" value="HTH_DEOR_2"/>
    <property type="match status" value="1"/>
</dbReference>
<dbReference type="Pfam" id="PF25583">
    <property type="entry name" value="WCX"/>
    <property type="match status" value="1"/>
</dbReference>
<evidence type="ECO:0000259" key="4">
    <source>
        <dbReference type="PROSITE" id="PS51000"/>
    </source>
</evidence>
<dbReference type="Pfam" id="PF08279">
    <property type="entry name" value="HTH_11"/>
    <property type="match status" value="1"/>
</dbReference>
<sequence length="322" mass="35032">MRAERLVALLFILHRKRAGTVGELARELGVTERTMRRDLAALREAGVPLWSEPGRHGGVRLVDGWRSRLDGLTSREAVALLALDAPDALAGLGLGTAVAAAHAKVSASMPAPLRDQARTVAGRFHLDAPAWFRSADDAAALPAVAKAVWTQRRLDVRYRRRDTIAERRLDPLGLVLKAGVWYLVARAGDGGLRTYRVSRLVAVDETGETFARPPEFSLADWWRASSAEFEKVSFPLRVTVRLDRPAVSALRRVFGEEYLAEVVVSLAQPDESGWAAAELALENKEIAVGQLTSLGPGVQVCTPAEIREAVADVAQALADRNR</sequence>